<evidence type="ECO:0000313" key="2">
    <source>
        <dbReference type="EMBL" id="CAD7278111.1"/>
    </source>
</evidence>
<reference evidence="2" key="1">
    <citation type="submission" date="2020-11" db="EMBL/GenBank/DDBJ databases">
        <authorList>
            <person name="Tran Van P."/>
        </authorList>
    </citation>
    <scope>NUCLEOTIDE SEQUENCE</scope>
</reference>
<evidence type="ECO:0000256" key="1">
    <source>
        <dbReference type="SAM" id="MobiDB-lite"/>
    </source>
</evidence>
<keyword evidence="3" id="KW-1185">Reference proteome</keyword>
<organism evidence="2">
    <name type="scientific">Notodromas monacha</name>
    <dbReference type="NCBI Taxonomy" id="399045"/>
    <lineage>
        <taxon>Eukaryota</taxon>
        <taxon>Metazoa</taxon>
        <taxon>Ecdysozoa</taxon>
        <taxon>Arthropoda</taxon>
        <taxon>Crustacea</taxon>
        <taxon>Oligostraca</taxon>
        <taxon>Ostracoda</taxon>
        <taxon>Podocopa</taxon>
        <taxon>Podocopida</taxon>
        <taxon>Cypridocopina</taxon>
        <taxon>Cypridoidea</taxon>
        <taxon>Cyprididae</taxon>
        <taxon>Notodromas</taxon>
    </lineage>
</organism>
<accession>A0A7R9GD27</accession>
<evidence type="ECO:0000313" key="3">
    <source>
        <dbReference type="Proteomes" id="UP000678499"/>
    </source>
</evidence>
<feature type="compositionally biased region" description="Polar residues" evidence="1">
    <location>
        <begin position="88"/>
        <end position="101"/>
    </location>
</feature>
<sequence length="216" mass="23167">MTSIPYVTLGFLDHVESQCLVPQKHDVAQINSALSKLTDISPKTDKAAGGEPPMGSSPWPGFPWSNYPLFGQNVVTPSEDSMIPEPGSTRTTLASNSGSSCVSQQTSVCGGLGFEAIEGMDPRYQAIFSELQEHSHSTPLKKNNTLPSPNDSPSATAKIKKLESVSRSKLTSTKPMWEDSSAASLRASNTSETLSVDENSQYLPAARMRAGKIFDD</sequence>
<feature type="region of interest" description="Disordered" evidence="1">
    <location>
        <begin position="79"/>
        <end position="101"/>
    </location>
</feature>
<name>A0A7R9GD27_9CRUS</name>
<protein>
    <submittedName>
        <fullName evidence="2">Uncharacterized protein</fullName>
    </submittedName>
</protein>
<dbReference type="Proteomes" id="UP000678499">
    <property type="component" value="Unassembled WGS sequence"/>
</dbReference>
<feature type="region of interest" description="Disordered" evidence="1">
    <location>
        <begin position="134"/>
        <end position="202"/>
    </location>
</feature>
<dbReference type="EMBL" id="CAJPEX010001114">
    <property type="protein sequence ID" value="CAG0918263.1"/>
    <property type="molecule type" value="Genomic_DNA"/>
</dbReference>
<dbReference type="AlphaFoldDB" id="A0A7R9GD27"/>
<feature type="compositionally biased region" description="Polar residues" evidence="1">
    <location>
        <begin position="137"/>
        <end position="155"/>
    </location>
</feature>
<gene>
    <name evidence="2" type="ORF">NMOB1V02_LOCUS5823</name>
</gene>
<dbReference type="EMBL" id="OA883151">
    <property type="protein sequence ID" value="CAD7278111.1"/>
    <property type="molecule type" value="Genomic_DNA"/>
</dbReference>
<feature type="compositionally biased region" description="Polar residues" evidence="1">
    <location>
        <begin position="181"/>
        <end position="202"/>
    </location>
</feature>
<proteinExistence type="predicted"/>